<feature type="compositionally biased region" description="Basic and acidic residues" evidence="1">
    <location>
        <begin position="234"/>
        <end position="251"/>
    </location>
</feature>
<accession>A0A085NPX9</accession>
<dbReference type="Proteomes" id="UP000030758">
    <property type="component" value="Unassembled WGS sequence"/>
</dbReference>
<protein>
    <recommendedName>
        <fullName evidence="2">Tudor domain-containing protein</fullName>
    </recommendedName>
</protein>
<feature type="compositionally biased region" description="Acidic residues" evidence="1">
    <location>
        <begin position="265"/>
        <end position="274"/>
    </location>
</feature>
<dbReference type="InterPro" id="IPR002999">
    <property type="entry name" value="Tudor"/>
</dbReference>
<name>A0A085NPX9_9BILA</name>
<reference evidence="3" key="1">
    <citation type="journal article" date="2014" name="Nat. Genet.">
        <title>Genome and transcriptome of the porcine whipworm Trichuris suis.</title>
        <authorList>
            <person name="Jex A.R."/>
            <person name="Nejsum P."/>
            <person name="Schwarz E.M."/>
            <person name="Hu L."/>
            <person name="Young N.D."/>
            <person name="Hall R.S."/>
            <person name="Korhonen P.K."/>
            <person name="Liao S."/>
            <person name="Thamsborg S."/>
            <person name="Xia J."/>
            <person name="Xu P."/>
            <person name="Wang S."/>
            <person name="Scheerlinck J.P."/>
            <person name="Hofmann A."/>
            <person name="Sternberg P.W."/>
            <person name="Wang J."/>
            <person name="Gasser R.B."/>
        </authorList>
    </citation>
    <scope>NUCLEOTIDE SEQUENCE [LARGE SCALE GENOMIC DNA]</scope>
    <source>
        <strain evidence="3">DCEP-RM93F</strain>
    </source>
</reference>
<dbReference type="EMBL" id="KL367482">
    <property type="protein sequence ID" value="KFD71525.1"/>
    <property type="molecule type" value="Genomic_DNA"/>
</dbReference>
<dbReference type="GO" id="GO:0005737">
    <property type="term" value="C:cytoplasm"/>
    <property type="evidence" value="ECO:0007669"/>
    <property type="project" value="UniProtKB-ARBA"/>
</dbReference>
<dbReference type="SUPFAM" id="SSF63748">
    <property type="entry name" value="Tudor/PWWP/MBT"/>
    <property type="match status" value="1"/>
</dbReference>
<dbReference type="PANTHER" id="PTHR22948">
    <property type="entry name" value="TUDOR DOMAIN CONTAINING PROTEIN"/>
    <property type="match status" value="1"/>
</dbReference>
<evidence type="ECO:0000256" key="1">
    <source>
        <dbReference type="SAM" id="MobiDB-lite"/>
    </source>
</evidence>
<dbReference type="PANTHER" id="PTHR22948:SF72">
    <property type="entry name" value="TUDOR DOMAIN-CONTAINING PROTEIN"/>
    <property type="match status" value="1"/>
</dbReference>
<dbReference type="Pfam" id="PF00567">
    <property type="entry name" value="TUDOR"/>
    <property type="match status" value="1"/>
</dbReference>
<sequence length="274" mass="31637">MSFYAEQEKAVCTFVSRYSSCIRKFSAYQPGVPCKIWWHFLTMLYGYSFVRLKIPGMNIVESYQSQSVLFESGLHGHRLKAGRVYEVAIGNWVSPVEFHVVFRCFEKTLRELRAKLNRFYADSVAPADLSKVGVGAPCCVRAYKDWHRAEVVWPCGTRGDEFHVRLVDSGESKYVPKEEVRLLSTDFATLPPLAVECEMLEFEKKLFVRLFDRNMNDLFFVYFGEMIERAEQAERQRAAARAEKERDKSGAEEQSTSKGPVILYDIDDLQPEDM</sequence>
<gene>
    <name evidence="3" type="ORF">M514_16457</name>
</gene>
<organism evidence="3">
    <name type="scientific">Trichuris suis</name>
    <name type="common">pig whipworm</name>
    <dbReference type="NCBI Taxonomy" id="68888"/>
    <lineage>
        <taxon>Eukaryota</taxon>
        <taxon>Metazoa</taxon>
        <taxon>Ecdysozoa</taxon>
        <taxon>Nematoda</taxon>
        <taxon>Enoplea</taxon>
        <taxon>Dorylaimia</taxon>
        <taxon>Trichinellida</taxon>
        <taxon>Trichuridae</taxon>
        <taxon>Trichuris</taxon>
    </lineage>
</organism>
<dbReference type="Gene3D" id="2.30.30.140">
    <property type="match status" value="1"/>
</dbReference>
<evidence type="ECO:0000259" key="2">
    <source>
        <dbReference type="PROSITE" id="PS50304"/>
    </source>
</evidence>
<evidence type="ECO:0000313" key="3">
    <source>
        <dbReference type="EMBL" id="KFD71525.1"/>
    </source>
</evidence>
<dbReference type="InterPro" id="IPR050621">
    <property type="entry name" value="Tudor_domain_containing"/>
</dbReference>
<feature type="domain" description="Tudor" evidence="2">
    <location>
        <begin position="131"/>
        <end position="190"/>
    </location>
</feature>
<dbReference type="Gene3D" id="2.40.50.90">
    <property type="match status" value="1"/>
</dbReference>
<proteinExistence type="predicted"/>
<dbReference type="PROSITE" id="PS50304">
    <property type="entry name" value="TUDOR"/>
    <property type="match status" value="1"/>
</dbReference>
<dbReference type="AlphaFoldDB" id="A0A085NPX9"/>
<feature type="region of interest" description="Disordered" evidence="1">
    <location>
        <begin position="234"/>
        <end position="274"/>
    </location>
</feature>
<dbReference type="InterPro" id="IPR035437">
    <property type="entry name" value="SNase_OB-fold_sf"/>
</dbReference>